<sequence>MQFSRNTASRILELDKSHTKFSTGKDLKLPLLTRTNQLTHGKAVQITCSDAVEQGIVANESLAYYLVRTYKFCEAIGIDLERLRFRQHLKTEMDNYAEDCWDLEVKLSSGWVECAGHADRSCYDLSVHAKKRKVEIVGMHKFDKPEKCQIVEIKPNKGKMCRTFTADVSVILEALDSLKDDVVRAQAFEDVLTTKGEATLGPLCDGKEYKLERDMVAIKVVEKMVSEEKFVPTVIDPSFGIGQLLTAIFEHNFSTREGDE</sequence>
<reference evidence="1 2" key="1">
    <citation type="journal article" date="2022" name="bioRxiv">
        <title>The genome of the oomycete Peronosclerospora sorghi, a cosmopolitan pathogen of maize and sorghum, is inflated with dispersed pseudogenes.</title>
        <authorList>
            <person name="Fletcher K."/>
            <person name="Martin F."/>
            <person name="Isakeit T."/>
            <person name="Cavanaugh K."/>
            <person name="Magill C."/>
            <person name="Michelmore R."/>
        </authorList>
    </citation>
    <scope>NUCLEOTIDE SEQUENCE [LARGE SCALE GENOMIC DNA]</scope>
    <source>
        <strain evidence="1">P6</strain>
    </source>
</reference>
<gene>
    <name evidence="1" type="ORF">PsorP6_001262</name>
</gene>
<accession>A0ACC0WTX3</accession>
<dbReference type="EMBL" id="CM047580">
    <property type="protein sequence ID" value="KAI9921141.1"/>
    <property type="molecule type" value="Genomic_DNA"/>
</dbReference>
<name>A0ACC0WTX3_9STRA</name>
<organism evidence="1 2">
    <name type="scientific">Peronosclerospora sorghi</name>
    <dbReference type="NCBI Taxonomy" id="230839"/>
    <lineage>
        <taxon>Eukaryota</taxon>
        <taxon>Sar</taxon>
        <taxon>Stramenopiles</taxon>
        <taxon>Oomycota</taxon>
        <taxon>Peronosporomycetes</taxon>
        <taxon>Peronosporales</taxon>
        <taxon>Peronosporaceae</taxon>
        <taxon>Peronosclerospora</taxon>
    </lineage>
</organism>
<evidence type="ECO:0000313" key="1">
    <source>
        <dbReference type="EMBL" id="KAI9921141.1"/>
    </source>
</evidence>
<dbReference type="Proteomes" id="UP001163321">
    <property type="component" value="Chromosome 1"/>
</dbReference>
<keyword evidence="2" id="KW-1185">Reference proteome</keyword>
<evidence type="ECO:0000313" key="2">
    <source>
        <dbReference type="Proteomes" id="UP001163321"/>
    </source>
</evidence>
<comment type="caution">
    <text evidence="1">The sequence shown here is derived from an EMBL/GenBank/DDBJ whole genome shotgun (WGS) entry which is preliminary data.</text>
</comment>
<protein>
    <submittedName>
        <fullName evidence="1">Uncharacterized protein</fullName>
    </submittedName>
</protein>
<proteinExistence type="predicted"/>